<dbReference type="AlphaFoldDB" id="A0A4Y2MXR2"/>
<reference evidence="1 2" key="1">
    <citation type="journal article" date="2019" name="Sci. Rep.">
        <title>Orb-weaving spider Araneus ventricosus genome elucidates the spidroin gene catalogue.</title>
        <authorList>
            <person name="Kono N."/>
            <person name="Nakamura H."/>
            <person name="Ohtoshi R."/>
            <person name="Moran D.A.P."/>
            <person name="Shinohara A."/>
            <person name="Yoshida Y."/>
            <person name="Fujiwara M."/>
            <person name="Mori M."/>
            <person name="Tomita M."/>
            <person name="Arakawa K."/>
        </authorList>
    </citation>
    <scope>NUCLEOTIDE SEQUENCE [LARGE SCALE GENOMIC DNA]</scope>
</reference>
<name>A0A4Y2MXR2_ARAVE</name>
<dbReference type="Proteomes" id="UP000499080">
    <property type="component" value="Unassembled WGS sequence"/>
</dbReference>
<evidence type="ECO:0000313" key="1">
    <source>
        <dbReference type="EMBL" id="GBN30426.1"/>
    </source>
</evidence>
<keyword evidence="2" id="KW-1185">Reference proteome</keyword>
<protein>
    <submittedName>
        <fullName evidence="1">Uncharacterized protein</fullName>
    </submittedName>
</protein>
<gene>
    <name evidence="1" type="ORF">AVEN_239841_1</name>
</gene>
<comment type="caution">
    <text evidence="1">The sequence shown here is derived from an EMBL/GenBank/DDBJ whole genome shotgun (WGS) entry which is preliminary data.</text>
</comment>
<sequence>MFTAGPPRASKVAAMPQLQYLQVHHGRQSGGYTQVAAMLQVHRGHQRTTAMPKLQHVASPPRTSKLAAIPLQHVASPPRTSKVAAIKDCSMLQVHRGRQGWQLCPSCCMCRFTAGVKSAQLHLSYSFVDMRNK</sequence>
<evidence type="ECO:0000313" key="2">
    <source>
        <dbReference type="Proteomes" id="UP000499080"/>
    </source>
</evidence>
<organism evidence="1 2">
    <name type="scientific">Araneus ventricosus</name>
    <name type="common">Orbweaver spider</name>
    <name type="synonym">Epeira ventricosa</name>
    <dbReference type="NCBI Taxonomy" id="182803"/>
    <lineage>
        <taxon>Eukaryota</taxon>
        <taxon>Metazoa</taxon>
        <taxon>Ecdysozoa</taxon>
        <taxon>Arthropoda</taxon>
        <taxon>Chelicerata</taxon>
        <taxon>Arachnida</taxon>
        <taxon>Araneae</taxon>
        <taxon>Araneomorphae</taxon>
        <taxon>Entelegynae</taxon>
        <taxon>Araneoidea</taxon>
        <taxon>Araneidae</taxon>
        <taxon>Araneus</taxon>
    </lineage>
</organism>
<accession>A0A4Y2MXR2</accession>
<proteinExistence type="predicted"/>
<dbReference type="EMBL" id="BGPR01124745">
    <property type="protein sequence ID" value="GBN30426.1"/>
    <property type="molecule type" value="Genomic_DNA"/>
</dbReference>